<organism evidence="1 2">
    <name type="scientific">Dictyobacter alpinus</name>
    <dbReference type="NCBI Taxonomy" id="2014873"/>
    <lineage>
        <taxon>Bacteria</taxon>
        <taxon>Bacillati</taxon>
        <taxon>Chloroflexota</taxon>
        <taxon>Ktedonobacteria</taxon>
        <taxon>Ktedonobacterales</taxon>
        <taxon>Dictyobacteraceae</taxon>
        <taxon>Dictyobacter</taxon>
    </lineage>
</organism>
<dbReference type="AlphaFoldDB" id="A0A402B5G1"/>
<comment type="caution">
    <text evidence="1">The sequence shown here is derived from an EMBL/GenBank/DDBJ whole genome shotgun (WGS) entry which is preliminary data.</text>
</comment>
<accession>A0A402B5G1</accession>
<dbReference type="Proteomes" id="UP000287171">
    <property type="component" value="Unassembled WGS sequence"/>
</dbReference>
<name>A0A402B5G1_9CHLR</name>
<proteinExistence type="predicted"/>
<evidence type="ECO:0000313" key="2">
    <source>
        <dbReference type="Proteomes" id="UP000287171"/>
    </source>
</evidence>
<keyword evidence="2" id="KW-1185">Reference proteome</keyword>
<sequence>MRGIDNLLTKVKIYNPYLFYETYRPCASSSEMKRGTRGKAVDGLTLFSTDVYNK</sequence>
<gene>
    <name evidence="1" type="ORF">KDA_20750</name>
</gene>
<evidence type="ECO:0000313" key="1">
    <source>
        <dbReference type="EMBL" id="GCE26591.1"/>
    </source>
</evidence>
<reference evidence="2" key="1">
    <citation type="submission" date="2018-12" db="EMBL/GenBank/DDBJ databases">
        <title>Tengunoibacter tsumagoiensis gen. nov., sp. nov., Dictyobacter kobayashii sp. nov., D. alpinus sp. nov., and D. joshuensis sp. nov. and description of Dictyobacteraceae fam. nov. within the order Ktedonobacterales isolated from Tengu-no-mugimeshi.</title>
        <authorList>
            <person name="Wang C.M."/>
            <person name="Zheng Y."/>
            <person name="Sakai Y."/>
            <person name="Toyoda A."/>
            <person name="Minakuchi Y."/>
            <person name="Abe K."/>
            <person name="Yokota A."/>
            <person name="Yabe S."/>
        </authorList>
    </citation>
    <scope>NUCLEOTIDE SEQUENCE [LARGE SCALE GENOMIC DNA]</scope>
    <source>
        <strain evidence="2">Uno16</strain>
    </source>
</reference>
<dbReference type="EMBL" id="BIFT01000001">
    <property type="protein sequence ID" value="GCE26591.1"/>
    <property type="molecule type" value="Genomic_DNA"/>
</dbReference>
<protein>
    <submittedName>
        <fullName evidence="1">Uncharacterized protein</fullName>
    </submittedName>
</protein>